<keyword evidence="2" id="KW-0812">Transmembrane</keyword>
<protein>
    <submittedName>
        <fullName evidence="4">Zinc ribbon domain-containing protein</fullName>
    </submittedName>
</protein>
<dbReference type="Pfam" id="PF13240">
    <property type="entry name" value="Zn_Ribbon_1"/>
    <property type="match status" value="1"/>
</dbReference>
<dbReference type="Proteomes" id="UP001652394">
    <property type="component" value="Unassembled WGS sequence"/>
</dbReference>
<dbReference type="EMBL" id="JAOQJX010000016">
    <property type="protein sequence ID" value="MCU6748122.1"/>
    <property type="molecule type" value="Genomic_DNA"/>
</dbReference>
<proteinExistence type="predicted"/>
<reference evidence="4 5" key="1">
    <citation type="journal article" date="2021" name="ISME Commun">
        <title>Automated analysis of genomic sequences facilitates high-throughput and comprehensive description of bacteria.</title>
        <authorList>
            <person name="Hitch T.C.A."/>
        </authorList>
    </citation>
    <scope>NUCLEOTIDE SEQUENCE [LARGE SCALE GENOMIC DNA]</scope>
    <source>
        <strain evidence="4 5">H2_18</strain>
    </source>
</reference>
<gene>
    <name evidence="4" type="ORF">OCV51_10730</name>
</gene>
<evidence type="ECO:0000259" key="3">
    <source>
        <dbReference type="Pfam" id="PF13240"/>
    </source>
</evidence>
<keyword evidence="5" id="KW-1185">Reference proteome</keyword>
<feature type="compositionally biased region" description="Polar residues" evidence="1">
    <location>
        <begin position="27"/>
        <end position="42"/>
    </location>
</feature>
<sequence>MFCKNCGTQLTEGVKFCPRCGTPIPEQKQTASQQTTAPSGTLHTAAPSPKKPGSKKKIIIPCVVAGAVLIVSVGAFAMTKTNAFKARFTDPVDYYKAVETAYIDKNAAILEKTASNKSDSSSITMGVDIDDAGIALLGIGNYDAEMITNGLNELELQVNYGQTDDLMGAEAALYSGKDRIVSANTVIDSEYEEAYIQIPEISSGYLWIDEEAYSEASLGSLSILTDIPDTANLSPIFSKYAKTMLDYVEDVERETDELKVDGIAQKTTHLTVTMDDSQLQDLFVDILETAQKDEDLKDYIVWLGDCSMMSNGYYDSYYYDDYYDGEAYYDSFIESLDNAIIEIEEYGALDEAEAEMDVWVDKNGAIIGRTLTVSNFEETMEVFNYQTTREKDKFACVLSFGDPASEYGDYVLLEGNGSIKKGLADGTFTLESYGETIGEFTLSNYDLKSAEDGYFNGTLAVSSDMSSDLYGYGLEVAVASNADGGECTFSILSNDVSLGSIHMTYTNDSDYTPKIPDSSELYNVMDYEDMYDYEDSIDLYALEENCKKNEFLSLMLEEMY</sequence>
<evidence type="ECO:0000256" key="2">
    <source>
        <dbReference type="SAM" id="Phobius"/>
    </source>
</evidence>
<name>A0ABT2TE83_9FIRM</name>
<organism evidence="4 5">
    <name type="scientific">Faecalicatena acetigenes</name>
    <dbReference type="NCBI Taxonomy" id="2981790"/>
    <lineage>
        <taxon>Bacteria</taxon>
        <taxon>Bacillati</taxon>
        <taxon>Bacillota</taxon>
        <taxon>Clostridia</taxon>
        <taxon>Lachnospirales</taxon>
        <taxon>Lachnospiraceae</taxon>
        <taxon>Faecalicatena</taxon>
    </lineage>
</organism>
<dbReference type="RefSeq" id="WP_267304195.1">
    <property type="nucleotide sequence ID" value="NZ_JAOQJX010000016.1"/>
</dbReference>
<evidence type="ECO:0000313" key="4">
    <source>
        <dbReference type="EMBL" id="MCU6748122.1"/>
    </source>
</evidence>
<evidence type="ECO:0000256" key="1">
    <source>
        <dbReference type="SAM" id="MobiDB-lite"/>
    </source>
</evidence>
<keyword evidence="2" id="KW-1133">Transmembrane helix</keyword>
<evidence type="ECO:0000313" key="5">
    <source>
        <dbReference type="Proteomes" id="UP001652394"/>
    </source>
</evidence>
<feature type="region of interest" description="Disordered" evidence="1">
    <location>
        <begin position="26"/>
        <end position="54"/>
    </location>
</feature>
<keyword evidence="2" id="KW-0472">Membrane</keyword>
<dbReference type="InterPro" id="IPR026870">
    <property type="entry name" value="Zinc_ribbon_dom"/>
</dbReference>
<feature type="transmembrane region" description="Helical" evidence="2">
    <location>
        <begin position="58"/>
        <end position="78"/>
    </location>
</feature>
<feature type="domain" description="Zinc-ribbon" evidence="3">
    <location>
        <begin position="2"/>
        <end position="24"/>
    </location>
</feature>
<accession>A0ABT2TE83</accession>
<comment type="caution">
    <text evidence="4">The sequence shown here is derived from an EMBL/GenBank/DDBJ whole genome shotgun (WGS) entry which is preliminary data.</text>
</comment>